<dbReference type="GO" id="GO:0004252">
    <property type="term" value="F:serine-type endopeptidase activity"/>
    <property type="evidence" value="ECO:0007669"/>
    <property type="project" value="InterPro"/>
</dbReference>
<keyword evidence="5" id="KW-1133">Transmembrane helix</keyword>
<dbReference type="EMBL" id="ABVQ01000037">
    <property type="protein sequence ID" value="EEC56229.1"/>
    <property type="molecule type" value="Genomic_DNA"/>
</dbReference>
<feature type="domain" description="PDZ" evidence="6">
    <location>
        <begin position="335"/>
        <end position="401"/>
    </location>
</feature>
<reference evidence="7 8" key="2">
    <citation type="submission" date="2008-11" db="EMBL/GenBank/DDBJ databases">
        <authorList>
            <person name="Fulton L."/>
            <person name="Clifton S."/>
            <person name="Fulton B."/>
            <person name="Xu J."/>
            <person name="Minx P."/>
            <person name="Pepin K.H."/>
            <person name="Johnson M."/>
            <person name="Bhonagiri V."/>
            <person name="Nash W.E."/>
            <person name="Mardis E.R."/>
            <person name="Wilson R.K."/>
        </authorList>
    </citation>
    <scope>NUCLEOTIDE SEQUENCE [LARGE SCALE GENOMIC DNA]</scope>
    <source>
        <strain evidence="7 8">ATCC 43243</strain>
    </source>
</reference>
<evidence type="ECO:0000256" key="3">
    <source>
        <dbReference type="ARBA" id="ARBA00022801"/>
    </source>
</evidence>
<organism evidence="7 8">
    <name type="scientific">[Bacteroides] pectinophilus ATCC 43243</name>
    <dbReference type="NCBI Taxonomy" id="483218"/>
    <lineage>
        <taxon>Bacteria</taxon>
        <taxon>Bacillati</taxon>
        <taxon>Bacillota</taxon>
        <taxon>Clostridia</taxon>
        <taxon>Eubacteriales</taxon>
    </lineage>
</organism>
<dbReference type="Gene3D" id="2.40.10.120">
    <property type="match status" value="1"/>
</dbReference>
<evidence type="ECO:0000256" key="2">
    <source>
        <dbReference type="ARBA" id="ARBA00022670"/>
    </source>
</evidence>
<evidence type="ECO:0000313" key="7">
    <source>
        <dbReference type="EMBL" id="EEC56229.1"/>
    </source>
</evidence>
<sequence>MKSADNKKKNAKNIKDNNGSTGSPESYSLYTENIVEKPSVRYHKLIRFAELVCCAVVFGIVAAVVFVVVYEKIESSDKPGSSAERTGIVIEKDEYPYETDSVSGETGQAEPETYDVTGQPGLGRPESEQTGIDNNTKDTLQNIMQSVSRSTVRVTGRQSTDELQFGTGEASVSGVIFAEVDAEYFVITGYDEVADASRIIVRFADSSEVGGHYLKGDADTGIAVISIKQSDMTQTARSYIKCANLGNSYMVRQGDTVIAAGRILGADFGVNQGIATSVVNKDSLVDSYLGLIYTNMAMISGDYGYLFDASGNLIGIPVRTGFNGVMSFYGISDLKALIEELSNGYTVTYCGIIGENITADMASAYGLPAGVYVREVKENSPAFEAGIQSGDVITSVNDETVLTFSTFSEKIYKLNSGDKATINVKRLGKDEYKNILFSVTLGSK</sequence>
<feature type="transmembrane region" description="Helical" evidence="5">
    <location>
        <begin position="48"/>
        <end position="70"/>
    </location>
</feature>
<dbReference type="InterPro" id="IPR001478">
    <property type="entry name" value="PDZ"/>
</dbReference>
<dbReference type="PANTHER" id="PTHR22939:SF129">
    <property type="entry name" value="SERINE PROTEASE HTRA2, MITOCHONDRIAL"/>
    <property type="match status" value="1"/>
</dbReference>
<dbReference type="InterPro" id="IPR001940">
    <property type="entry name" value="Peptidase_S1C"/>
</dbReference>
<dbReference type="CDD" id="cd06779">
    <property type="entry name" value="cpPDZ_Deg_HtrA-like"/>
    <property type="match status" value="1"/>
</dbReference>
<evidence type="ECO:0000256" key="5">
    <source>
        <dbReference type="SAM" id="Phobius"/>
    </source>
</evidence>
<dbReference type="GO" id="GO:0006508">
    <property type="term" value="P:proteolysis"/>
    <property type="evidence" value="ECO:0007669"/>
    <property type="project" value="UniProtKB-KW"/>
</dbReference>
<reference evidence="7 8" key="1">
    <citation type="submission" date="2008-11" db="EMBL/GenBank/DDBJ databases">
        <title>Draft genome sequence of Bacteroides pectinophilus (ATCC 43243).</title>
        <authorList>
            <person name="Sudarsanam P."/>
            <person name="Ley R."/>
            <person name="Guruge J."/>
            <person name="Turnbaugh P.J."/>
            <person name="Mahowald M."/>
            <person name="Liep D."/>
            <person name="Gordon J."/>
        </authorList>
    </citation>
    <scope>NUCLEOTIDE SEQUENCE [LARGE SCALE GENOMIC DNA]</scope>
    <source>
        <strain evidence="7 8">ATCC 43243</strain>
    </source>
</reference>
<proteinExistence type="inferred from homology"/>
<dbReference type="STRING" id="483218.BACPEC_02736"/>
<dbReference type="Pfam" id="PF13180">
    <property type="entry name" value="PDZ_2"/>
    <property type="match status" value="1"/>
</dbReference>
<dbReference type="HOGENOM" id="CLU_020120_5_0_9"/>
<dbReference type="InterPro" id="IPR009003">
    <property type="entry name" value="Peptidase_S1_PA"/>
</dbReference>
<comment type="similarity">
    <text evidence="1">Belongs to the peptidase S1C family.</text>
</comment>
<dbReference type="SUPFAM" id="SSF50156">
    <property type="entry name" value="PDZ domain-like"/>
    <property type="match status" value="1"/>
</dbReference>
<gene>
    <name evidence="7" type="ORF">BACPEC_02736</name>
</gene>
<dbReference type="Proteomes" id="UP000003136">
    <property type="component" value="Unassembled WGS sequence"/>
</dbReference>
<dbReference type="Pfam" id="PF13365">
    <property type="entry name" value="Trypsin_2"/>
    <property type="match status" value="1"/>
</dbReference>
<keyword evidence="5" id="KW-0472">Membrane</keyword>
<accession>B7AVI8</accession>
<feature type="region of interest" description="Disordered" evidence="4">
    <location>
        <begin position="99"/>
        <end position="133"/>
    </location>
</feature>
<dbReference type="SUPFAM" id="SSF50494">
    <property type="entry name" value="Trypsin-like serine proteases"/>
    <property type="match status" value="1"/>
</dbReference>
<evidence type="ECO:0000313" key="8">
    <source>
        <dbReference type="Proteomes" id="UP000003136"/>
    </source>
</evidence>
<feature type="region of interest" description="Disordered" evidence="4">
    <location>
        <begin position="1"/>
        <end position="27"/>
    </location>
</feature>
<evidence type="ECO:0000256" key="1">
    <source>
        <dbReference type="ARBA" id="ARBA00010541"/>
    </source>
</evidence>
<dbReference type="InterPro" id="IPR036034">
    <property type="entry name" value="PDZ_sf"/>
</dbReference>
<dbReference type="eggNOG" id="COG0265">
    <property type="taxonomic scope" value="Bacteria"/>
</dbReference>
<dbReference type="PANTHER" id="PTHR22939">
    <property type="entry name" value="SERINE PROTEASE FAMILY S1C HTRA-RELATED"/>
    <property type="match status" value="1"/>
</dbReference>
<keyword evidence="2" id="KW-0645">Protease</keyword>
<keyword evidence="5" id="KW-0812">Transmembrane</keyword>
<evidence type="ECO:0000259" key="6">
    <source>
        <dbReference type="PROSITE" id="PS50106"/>
    </source>
</evidence>
<dbReference type="Gene3D" id="2.30.42.10">
    <property type="match status" value="1"/>
</dbReference>
<dbReference type="SMART" id="SM00228">
    <property type="entry name" value="PDZ"/>
    <property type="match status" value="1"/>
</dbReference>
<dbReference type="AlphaFoldDB" id="B7AVI8"/>
<protein>
    <recommendedName>
        <fullName evidence="6">PDZ domain-containing protein</fullName>
    </recommendedName>
</protein>
<dbReference type="PROSITE" id="PS50106">
    <property type="entry name" value="PDZ"/>
    <property type="match status" value="1"/>
</dbReference>
<name>B7AVI8_9FIRM</name>
<dbReference type="PRINTS" id="PR00834">
    <property type="entry name" value="PROTEASES2C"/>
</dbReference>
<keyword evidence="8" id="KW-1185">Reference proteome</keyword>
<keyword evidence="3" id="KW-0378">Hydrolase</keyword>
<evidence type="ECO:0000256" key="4">
    <source>
        <dbReference type="SAM" id="MobiDB-lite"/>
    </source>
</evidence>